<evidence type="ECO:0000313" key="4">
    <source>
        <dbReference type="Proteomes" id="UP001318760"/>
    </source>
</evidence>
<reference evidence="2 3" key="1">
    <citation type="submission" date="2015-08" db="EMBL/GenBank/DDBJ databases">
        <title>Comparative genomics of the Campylobacter concisus group.</title>
        <authorList>
            <person name="Yee E."/>
            <person name="Chapman M.H."/>
            <person name="Huynh S."/>
            <person name="Bono J.L."/>
            <person name="On S.L."/>
            <person name="St Leger J."/>
            <person name="Foster G."/>
            <person name="Parker C.T."/>
            <person name="Miller W.G."/>
        </authorList>
    </citation>
    <scope>NUCLEOTIDE SEQUENCE [LARGE SCALE GENOMIC DNA]</scope>
    <source>
        <strain evidence="2 3">RM9337</strain>
    </source>
</reference>
<dbReference type="AlphaFoldDB" id="A0AAW3ZTW8"/>
<dbReference type="EMBL" id="JADBHS010000002">
    <property type="protein sequence ID" value="MBE2985847.1"/>
    <property type="molecule type" value="Genomic_DNA"/>
</dbReference>
<accession>A0AAW3ZTW8</accession>
<reference evidence="1 4" key="2">
    <citation type="submission" date="2020-10" db="EMBL/GenBank/DDBJ databases">
        <title>Campylobacter californiensis sp. nov. isolated from cattle and feral swine in California.</title>
        <authorList>
            <person name="Miller W.G."/>
        </authorList>
    </citation>
    <scope>NUCLEOTIDE SEQUENCE [LARGE SCALE GENOMIC DNA]</scope>
    <source>
        <strain evidence="1 4">RM12919</strain>
    </source>
</reference>
<evidence type="ECO:0000313" key="2">
    <source>
        <dbReference type="EMBL" id="MBE3607306.1"/>
    </source>
</evidence>
<gene>
    <name evidence="1" type="ORF">CCAL12919_01675</name>
    <name evidence="2" type="ORF">CCAL9337_00955</name>
</gene>
<protein>
    <submittedName>
        <fullName evidence="2">Uncharacterized protein</fullName>
    </submittedName>
</protein>
<organism evidence="2 3">
    <name type="scientific">Campylobacter californiensis</name>
    <dbReference type="NCBI Taxonomy" id="1032243"/>
    <lineage>
        <taxon>Bacteria</taxon>
        <taxon>Pseudomonadati</taxon>
        <taxon>Campylobacterota</taxon>
        <taxon>Epsilonproteobacteria</taxon>
        <taxon>Campylobacterales</taxon>
        <taxon>Campylobacteraceae</taxon>
        <taxon>Campylobacter</taxon>
    </lineage>
</organism>
<dbReference type="Proteomes" id="UP000650616">
    <property type="component" value="Unassembled WGS sequence"/>
</dbReference>
<evidence type="ECO:0000313" key="3">
    <source>
        <dbReference type="Proteomes" id="UP000650616"/>
    </source>
</evidence>
<name>A0AAW3ZTW8_9BACT</name>
<proteinExistence type="predicted"/>
<dbReference type="EMBL" id="LIWG01000001">
    <property type="protein sequence ID" value="MBE3607306.1"/>
    <property type="molecule type" value="Genomic_DNA"/>
</dbReference>
<dbReference type="Proteomes" id="UP001318760">
    <property type="component" value="Unassembled WGS sequence"/>
</dbReference>
<keyword evidence="3" id="KW-1185">Reference proteome</keyword>
<sequence>MKFGHLLDIGEITPSIFSKLSKFQKAKIFLTLYNANVKNELKIPLKYAKFLKIEDIFRAYIDDLLKINSLKICKVKNFCLVSNALIHAYLQRDFSRLKFMAKEPVCHVAKLIKMLYSSGKFELCFEANDMFAGFVYDKISKKHPDKQIYLKDGVIFAECSGKKIFGVMPSFKEISKDSFHTAKSEILRATRILNESDLEAMFIVFPRNGKFLKHVEVRHESCRCSGKLKLVPYTISHKLF</sequence>
<evidence type="ECO:0000313" key="1">
    <source>
        <dbReference type="EMBL" id="MBE2985847.1"/>
    </source>
</evidence>
<dbReference type="RefSeq" id="WP_169937586.1">
    <property type="nucleotide sequence ID" value="NZ_CP012545.1"/>
</dbReference>
<comment type="caution">
    <text evidence="2">The sequence shown here is derived from an EMBL/GenBank/DDBJ whole genome shotgun (WGS) entry which is preliminary data.</text>
</comment>